<proteinExistence type="predicted"/>
<dbReference type="SUPFAM" id="SSF46689">
    <property type="entry name" value="Homeodomain-like"/>
    <property type="match status" value="1"/>
</dbReference>
<comment type="caution">
    <text evidence="5">The sequence shown here is derived from an EMBL/GenBank/DDBJ whole genome shotgun (WGS) entry which is preliminary data.</text>
</comment>
<dbReference type="Proteomes" id="UP000178449">
    <property type="component" value="Unassembled WGS sequence"/>
</dbReference>
<feature type="DNA-binding region" description="H-T-H motif" evidence="2">
    <location>
        <begin position="24"/>
        <end position="43"/>
    </location>
</feature>
<dbReference type="InterPro" id="IPR009057">
    <property type="entry name" value="Homeodomain-like_sf"/>
</dbReference>
<dbReference type="EMBL" id="MFNE01000010">
    <property type="protein sequence ID" value="OGG96649.1"/>
    <property type="molecule type" value="Genomic_DNA"/>
</dbReference>
<evidence type="ECO:0000256" key="3">
    <source>
        <dbReference type="SAM" id="Coils"/>
    </source>
</evidence>
<feature type="coiled-coil region" evidence="3">
    <location>
        <begin position="78"/>
        <end position="105"/>
    </location>
</feature>
<keyword evidence="3" id="KW-0175">Coiled coil</keyword>
<dbReference type="PRINTS" id="PR00455">
    <property type="entry name" value="HTHTETR"/>
</dbReference>
<dbReference type="PANTHER" id="PTHR43479">
    <property type="entry name" value="ACREF/ENVCD OPERON REPRESSOR-RELATED"/>
    <property type="match status" value="1"/>
</dbReference>
<dbReference type="Gene3D" id="1.10.357.10">
    <property type="entry name" value="Tetracycline Repressor, domain 2"/>
    <property type="match status" value="1"/>
</dbReference>
<evidence type="ECO:0000313" key="5">
    <source>
        <dbReference type="EMBL" id="OGG96649.1"/>
    </source>
</evidence>
<keyword evidence="1 2" id="KW-0238">DNA-binding</keyword>
<name>A0A1F6GEW1_9PROT</name>
<dbReference type="InterPro" id="IPR001647">
    <property type="entry name" value="HTH_TetR"/>
</dbReference>
<evidence type="ECO:0000256" key="2">
    <source>
        <dbReference type="PROSITE-ProRule" id="PRU00335"/>
    </source>
</evidence>
<gene>
    <name evidence="5" type="ORF">A2527_03575</name>
</gene>
<dbReference type="AlphaFoldDB" id="A0A1F6GEW1"/>
<reference evidence="5 6" key="1">
    <citation type="journal article" date="2016" name="Nat. Commun.">
        <title>Thousands of microbial genomes shed light on interconnected biogeochemical processes in an aquifer system.</title>
        <authorList>
            <person name="Anantharaman K."/>
            <person name="Brown C.T."/>
            <person name="Hug L.A."/>
            <person name="Sharon I."/>
            <person name="Castelle C.J."/>
            <person name="Probst A.J."/>
            <person name="Thomas B.C."/>
            <person name="Singh A."/>
            <person name="Wilkins M.J."/>
            <person name="Karaoz U."/>
            <person name="Brodie E.L."/>
            <person name="Williams K.H."/>
            <person name="Hubbard S.S."/>
            <person name="Banfield J.F."/>
        </authorList>
    </citation>
    <scope>NUCLEOTIDE SEQUENCE [LARGE SCALE GENOMIC DNA]</scope>
</reference>
<dbReference type="STRING" id="1817772.A2527_03575"/>
<organism evidence="5 6">
    <name type="scientific">Candidatus Lambdaproteobacteria bacterium RIFOXYD2_FULL_50_16</name>
    <dbReference type="NCBI Taxonomy" id="1817772"/>
    <lineage>
        <taxon>Bacteria</taxon>
        <taxon>Pseudomonadati</taxon>
        <taxon>Pseudomonadota</taxon>
        <taxon>Candidatus Lambdaproteobacteria</taxon>
    </lineage>
</organism>
<evidence type="ECO:0000256" key="1">
    <source>
        <dbReference type="ARBA" id="ARBA00023125"/>
    </source>
</evidence>
<dbReference type="Pfam" id="PF00440">
    <property type="entry name" value="TetR_N"/>
    <property type="match status" value="1"/>
</dbReference>
<evidence type="ECO:0000313" key="6">
    <source>
        <dbReference type="Proteomes" id="UP000178449"/>
    </source>
</evidence>
<dbReference type="InterPro" id="IPR050624">
    <property type="entry name" value="HTH-type_Tx_Regulator"/>
</dbReference>
<dbReference type="PROSITE" id="PS50977">
    <property type="entry name" value="HTH_TETR_2"/>
    <property type="match status" value="1"/>
</dbReference>
<feature type="domain" description="HTH tetR-type" evidence="4">
    <location>
        <begin position="1"/>
        <end position="61"/>
    </location>
</feature>
<protein>
    <recommendedName>
        <fullName evidence="4">HTH tetR-type domain-containing protein</fullName>
    </recommendedName>
</protein>
<sequence>MGSKEKILVAALLLFNRAGTRPVTTNHIAKEAGVSPGNLYYHFANKQEIIREIFSQMSSLFDKITPSGSILPGSLEALDQAFRQITEAEWEYRFLQKEMVTLIEQDPLLKDLFLERQNARIVGIESCIRAMIELGLVCSLDEAMIGRLTQVIWLVAIFWNPYLMLKGEPVTRARISEGIELIRLVISPYLVAEKTAAIMSV</sequence>
<dbReference type="GO" id="GO:0003677">
    <property type="term" value="F:DNA binding"/>
    <property type="evidence" value="ECO:0007669"/>
    <property type="project" value="UniProtKB-UniRule"/>
</dbReference>
<dbReference type="PANTHER" id="PTHR43479:SF12">
    <property type="entry name" value="TRANSCRIPTIONAL REGULATORY PROTEIN"/>
    <property type="match status" value="1"/>
</dbReference>
<dbReference type="InterPro" id="IPR025722">
    <property type="entry name" value="TetR"/>
</dbReference>
<accession>A0A1F6GEW1</accession>
<evidence type="ECO:0000259" key="4">
    <source>
        <dbReference type="PROSITE" id="PS50977"/>
    </source>
</evidence>
<dbReference type="Pfam" id="PF13972">
    <property type="entry name" value="TetR"/>
    <property type="match status" value="1"/>
</dbReference>